<evidence type="ECO:0000256" key="4">
    <source>
        <dbReference type="ARBA" id="ARBA00023242"/>
    </source>
</evidence>
<dbReference type="Pfam" id="PF14811">
    <property type="entry name" value="TPD"/>
    <property type="match status" value="1"/>
</dbReference>
<dbReference type="Proteomes" id="UP000271974">
    <property type="component" value="Unassembled WGS sequence"/>
</dbReference>
<evidence type="ECO:0000256" key="3">
    <source>
        <dbReference type="ARBA" id="ARBA00022490"/>
    </source>
</evidence>
<dbReference type="InterPro" id="IPR029404">
    <property type="entry name" value="CDIN1"/>
</dbReference>
<dbReference type="PANTHER" id="PTHR31661:SF1">
    <property type="entry name" value="CDAN1-INTERACTING NUCLEASE 1"/>
    <property type="match status" value="1"/>
</dbReference>
<gene>
    <name evidence="6" type="ORF">EGW08_014572</name>
</gene>
<name>A0A433T7T4_ELYCH</name>
<dbReference type="EMBL" id="RQTK01000561">
    <property type="protein sequence ID" value="RUS77675.1"/>
    <property type="molecule type" value="Genomic_DNA"/>
</dbReference>
<comment type="caution">
    <text evidence="6">The sequence shown here is derived from an EMBL/GenBank/DDBJ whole genome shotgun (WGS) entry which is preliminary data.</text>
</comment>
<protein>
    <recommendedName>
        <fullName evidence="5">CDAN1-interacting nuclease 1</fullName>
    </recommendedName>
</protein>
<evidence type="ECO:0000256" key="1">
    <source>
        <dbReference type="ARBA" id="ARBA00004123"/>
    </source>
</evidence>
<dbReference type="STRING" id="188477.A0A433T7T4"/>
<accession>A0A433T7T4</accession>
<dbReference type="GO" id="GO:0005737">
    <property type="term" value="C:cytoplasm"/>
    <property type="evidence" value="ECO:0007669"/>
    <property type="project" value="UniProtKB-SubCell"/>
</dbReference>
<evidence type="ECO:0000256" key="5">
    <source>
        <dbReference type="ARBA" id="ARBA00023480"/>
    </source>
</evidence>
<dbReference type="AlphaFoldDB" id="A0A433T7T4"/>
<evidence type="ECO:0000313" key="7">
    <source>
        <dbReference type="Proteomes" id="UP000271974"/>
    </source>
</evidence>
<sequence length="197" mass="23368">MCNLETKWETQHIYSSQIKILDEEQMRLEGYDKTPDIRLKVPIMIKKRVVNWIESKASFGDPINHQQYMIDQFMPYKNRFGPGAVIYWFGFVKELSETDESGILLLDKFPDADQIDQLEDFHKEEAKTFDADWFRRKDEEDRLKAASYEYANLDEEEDRFETYIDPMFDSDSEDCDANSLVIKSSCAENLERTLDQR</sequence>
<keyword evidence="3" id="KW-0963">Cytoplasm</keyword>
<proteinExistence type="predicted"/>
<evidence type="ECO:0000313" key="6">
    <source>
        <dbReference type="EMBL" id="RUS77675.1"/>
    </source>
</evidence>
<dbReference type="PANTHER" id="PTHR31661">
    <property type="entry name" value="SIMILAR TO CDNA SEQUENCE BC052040"/>
    <property type="match status" value="1"/>
</dbReference>
<keyword evidence="4" id="KW-0539">Nucleus</keyword>
<organism evidence="6 7">
    <name type="scientific">Elysia chlorotica</name>
    <name type="common">Eastern emerald elysia</name>
    <name type="synonym">Sea slug</name>
    <dbReference type="NCBI Taxonomy" id="188477"/>
    <lineage>
        <taxon>Eukaryota</taxon>
        <taxon>Metazoa</taxon>
        <taxon>Spiralia</taxon>
        <taxon>Lophotrochozoa</taxon>
        <taxon>Mollusca</taxon>
        <taxon>Gastropoda</taxon>
        <taxon>Heterobranchia</taxon>
        <taxon>Euthyneura</taxon>
        <taxon>Panpulmonata</taxon>
        <taxon>Sacoglossa</taxon>
        <taxon>Placobranchoidea</taxon>
        <taxon>Plakobranchidae</taxon>
        <taxon>Elysia</taxon>
    </lineage>
</organism>
<dbReference type="OrthoDB" id="1272at2759"/>
<dbReference type="GO" id="GO:0005634">
    <property type="term" value="C:nucleus"/>
    <property type="evidence" value="ECO:0007669"/>
    <property type="project" value="UniProtKB-SubCell"/>
</dbReference>
<reference evidence="6 7" key="1">
    <citation type="submission" date="2019-01" db="EMBL/GenBank/DDBJ databases">
        <title>A draft genome assembly of the solar-powered sea slug Elysia chlorotica.</title>
        <authorList>
            <person name="Cai H."/>
            <person name="Li Q."/>
            <person name="Fang X."/>
            <person name="Li J."/>
            <person name="Curtis N.E."/>
            <person name="Altenburger A."/>
            <person name="Shibata T."/>
            <person name="Feng M."/>
            <person name="Maeda T."/>
            <person name="Schwartz J.A."/>
            <person name="Shigenobu S."/>
            <person name="Lundholm N."/>
            <person name="Nishiyama T."/>
            <person name="Yang H."/>
            <person name="Hasebe M."/>
            <person name="Li S."/>
            <person name="Pierce S.K."/>
            <person name="Wang J."/>
        </authorList>
    </citation>
    <scope>NUCLEOTIDE SEQUENCE [LARGE SCALE GENOMIC DNA]</scope>
    <source>
        <strain evidence="6">EC2010</strain>
        <tissue evidence="6">Whole organism of an adult</tissue>
    </source>
</reference>
<keyword evidence="7" id="KW-1185">Reference proteome</keyword>
<comment type="subcellular location">
    <subcellularLocation>
        <location evidence="2">Cytoplasm</location>
    </subcellularLocation>
    <subcellularLocation>
        <location evidence="1">Nucleus</location>
    </subcellularLocation>
</comment>
<evidence type="ECO:0000256" key="2">
    <source>
        <dbReference type="ARBA" id="ARBA00004496"/>
    </source>
</evidence>